<evidence type="ECO:0000313" key="2">
    <source>
        <dbReference type="EMBL" id="GEP42278.1"/>
    </source>
</evidence>
<dbReference type="PROSITE" id="PS00409">
    <property type="entry name" value="PROKAR_NTER_METHYL"/>
    <property type="match status" value="1"/>
</dbReference>
<dbReference type="InterPro" id="IPR012902">
    <property type="entry name" value="N_methyl_site"/>
</dbReference>
<dbReference type="AlphaFoldDB" id="A0A512M6C5"/>
<dbReference type="EMBL" id="BKAG01000009">
    <property type="protein sequence ID" value="GEP42278.1"/>
    <property type="molecule type" value="Genomic_DNA"/>
</dbReference>
<dbReference type="InterPro" id="IPR019838">
    <property type="entry name" value="Verru/Chthon_B"/>
</dbReference>
<name>A0A512M6C5_9BACT</name>
<evidence type="ECO:0000256" key="1">
    <source>
        <dbReference type="SAM" id="Phobius"/>
    </source>
</evidence>
<dbReference type="OrthoDB" id="187760at2"/>
<protein>
    <submittedName>
        <fullName evidence="2">Uncharacterized protein</fullName>
    </submittedName>
</protein>
<comment type="caution">
    <text evidence="2">The sequence shown here is derived from an EMBL/GenBank/DDBJ whole genome shotgun (WGS) entry which is preliminary data.</text>
</comment>
<keyword evidence="3" id="KW-1185">Reference proteome</keyword>
<proteinExistence type="predicted"/>
<keyword evidence="1" id="KW-1133">Transmembrane helix</keyword>
<feature type="transmembrane region" description="Helical" evidence="1">
    <location>
        <begin position="21"/>
        <end position="43"/>
    </location>
</feature>
<evidence type="ECO:0000313" key="3">
    <source>
        <dbReference type="Proteomes" id="UP000321577"/>
    </source>
</evidence>
<dbReference type="NCBIfam" id="TIGR02598">
    <property type="entry name" value="Verru_Chthon cassette protein B"/>
    <property type="match status" value="1"/>
</dbReference>
<organism evidence="2 3">
    <name type="scientific">Brevifollis gellanilyticus</name>
    <dbReference type="NCBI Taxonomy" id="748831"/>
    <lineage>
        <taxon>Bacteria</taxon>
        <taxon>Pseudomonadati</taxon>
        <taxon>Verrucomicrobiota</taxon>
        <taxon>Verrucomicrobiia</taxon>
        <taxon>Verrucomicrobiales</taxon>
        <taxon>Verrucomicrobiaceae</taxon>
    </lineage>
</organism>
<dbReference type="Proteomes" id="UP000321577">
    <property type="component" value="Unassembled WGS sequence"/>
</dbReference>
<reference evidence="2 3" key="1">
    <citation type="submission" date="2019-07" db="EMBL/GenBank/DDBJ databases">
        <title>Whole genome shotgun sequence of Brevifollis gellanilyticus NBRC 108608.</title>
        <authorList>
            <person name="Hosoyama A."/>
            <person name="Uohara A."/>
            <person name="Ohji S."/>
            <person name="Ichikawa N."/>
        </authorList>
    </citation>
    <scope>NUCLEOTIDE SEQUENCE [LARGE SCALE GENOMIC DNA]</scope>
    <source>
        <strain evidence="2 3">NBRC 108608</strain>
    </source>
</reference>
<keyword evidence="1" id="KW-0472">Membrane</keyword>
<dbReference type="RefSeq" id="WP_146849883.1">
    <property type="nucleotide sequence ID" value="NZ_BKAG01000009.1"/>
</dbReference>
<sequence length="184" mass="19911">MKNLRSSLRQRMMRQLRSGFSLVEVTLATGITAIAITSVLGLVPQGLANVRQAGNLHAESHITRHLLGNMAQSPWSLAAGQDNLVSKFNNKRFYFDDQGIEMGATEARTSGWLAYVAEVKVPPQDVVLPSSGIGSTAQAGPVNDPYLRRVTVKVASIGDPDFDFDNGPRLAIRSHTTLIARAGR</sequence>
<keyword evidence="1" id="KW-0812">Transmembrane</keyword>
<accession>A0A512M6C5</accession>
<gene>
    <name evidence="2" type="ORF">BGE01nite_15690</name>
</gene>